<dbReference type="OrthoDB" id="9810361at2"/>
<dbReference type="AlphaFoldDB" id="A0A5K7Z6Y1"/>
<dbReference type="RefSeq" id="WP_155305298.1">
    <property type="nucleotide sequence ID" value="NZ_AP021875.1"/>
</dbReference>
<accession>A0A5K7Z6Y1</accession>
<reference evidence="1 2" key="1">
    <citation type="submission" date="2019-11" db="EMBL/GenBank/DDBJ databases">
        <title>Comparative genomics of hydrocarbon-degrading Desulfosarcina strains.</title>
        <authorList>
            <person name="Watanabe M."/>
            <person name="Kojima H."/>
            <person name="Fukui M."/>
        </authorList>
    </citation>
    <scope>NUCLEOTIDE SEQUENCE [LARGE SCALE GENOMIC DNA]</scope>
    <source>
        <strain evidence="1 2">PP31</strain>
    </source>
</reference>
<dbReference type="PANTHER" id="PTHR35866">
    <property type="entry name" value="PUTATIVE-RELATED"/>
    <property type="match status" value="1"/>
</dbReference>
<keyword evidence="1" id="KW-0449">Lipoprotein</keyword>
<protein>
    <submittedName>
        <fullName evidence="1">Lipoprotein</fullName>
    </submittedName>
</protein>
<dbReference type="Pfam" id="PF03692">
    <property type="entry name" value="CxxCxxCC"/>
    <property type="match status" value="1"/>
</dbReference>
<dbReference type="PANTHER" id="PTHR35866:SF1">
    <property type="entry name" value="YKGJ FAMILY CYSTEINE CLUSTER PROTEIN"/>
    <property type="match status" value="1"/>
</dbReference>
<sequence>MKSIDPKDMNRLPGKPLASSDRFRFRCHEGLECFNRCCRNLNLFLYPYDVIRLRKHLDLDSDRFLDRHVDVVLREGNFFPDVLLRMADNASKTCPFLSEKGCTVYPDRPDTCRTFPVEQGLLFQEQPGSEEIVSFFRPPDFCLGQHEDQELTLDQWAEDQQAVTYNRMTARWAAVKALFHNDPWGPEGIDGPKGKMAFMAAYNIDRFRDFVFQSSFLKRYRIKKALAQKLRVSDRELMLFGFDWIRYFVWGIASKNIRA</sequence>
<dbReference type="InterPro" id="IPR005358">
    <property type="entry name" value="Puta_zinc/iron-chelating_dom"/>
</dbReference>
<keyword evidence="2" id="KW-1185">Reference proteome</keyword>
<dbReference type="Proteomes" id="UP000427769">
    <property type="component" value="Chromosome"/>
</dbReference>
<proteinExistence type="predicted"/>
<evidence type="ECO:0000313" key="2">
    <source>
        <dbReference type="Proteomes" id="UP000427769"/>
    </source>
</evidence>
<dbReference type="EMBL" id="AP021875">
    <property type="protein sequence ID" value="BBO76475.1"/>
    <property type="molecule type" value="Genomic_DNA"/>
</dbReference>
<name>A0A5K7Z6Y1_9BACT</name>
<organism evidence="1 2">
    <name type="scientific">Desulfosarcina widdelii</name>
    <dbReference type="NCBI Taxonomy" id="947919"/>
    <lineage>
        <taxon>Bacteria</taxon>
        <taxon>Pseudomonadati</taxon>
        <taxon>Thermodesulfobacteriota</taxon>
        <taxon>Desulfobacteria</taxon>
        <taxon>Desulfobacterales</taxon>
        <taxon>Desulfosarcinaceae</taxon>
        <taxon>Desulfosarcina</taxon>
    </lineage>
</organism>
<evidence type="ECO:0000313" key="1">
    <source>
        <dbReference type="EMBL" id="BBO76475.1"/>
    </source>
</evidence>
<gene>
    <name evidence="1" type="ORF">DSCW_38920</name>
</gene>
<dbReference type="KEGG" id="dwd:DSCW_38920"/>